<dbReference type="Proteomes" id="UP000694872">
    <property type="component" value="Unplaced"/>
</dbReference>
<protein>
    <submittedName>
        <fullName evidence="9">Spindle assembly abnormal protein 6 homolog</fullName>
    </submittedName>
</protein>
<feature type="compositionally biased region" description="Polar residues" evidence="7">
    <location>
        <begin position="553"/>
        <end position="563"/>
    </location>
</feature>
<dbReference type="InterPro" id="IPR038558">
    <property type="entry name" value="SAS-6_N_sf"/>
</dbReference>
<dbReference type="RefSeq" id="XP_013164862.1">
    <property type="nucleotide sequence ID" value="XM_013309408.1"/>
</dbReference>
<evidence type="ECO:0000256" key="3">
    <source>
        <dbReference type="ARBA" id="ARBA00023054"/>
    </source>
</evidence>
<evidence type="ECO:0000313" key="9">
    <source>
        <dbReference type="RefSeq" id="XP_013164862.1"/>
    </source>
</evidence>
<feature type="domain" description="Spindle assembly abnormal protein 6 N-terminal" evidence="8">
    <location>
        <begin position="32"/>
        <end position="125"/>
    </location>
</feature>
<dbReference type="PANTHER" id="PTHR44281">
    <property type="entry name" value="SPINDLE ASSEMBLY ABNORMAL PROTEIN 6 HOMOLOG"/>
    <property type="match status" value="1"/>
</dbReference>
<evidence type="ECO:0000259" key="8">
    <source>
        <dbReference type="Pfam" id="PF16531"/>
    </source>
</evidence>
<sequence>MVCKNFYKGKYYVTYKRGFEDCKKDVIITIDKLFENDSLILTLSDDEDPCFLFKICITRCDYEDLKKQQGLLIDFDNFPSQIVRLLQQCASNNMFLIIHQLNPIKYNFEIVEHNEFKRLVHLSLSTGPATDSDIKQHMAETISNLKKNLAAVKSSSTSTEAILNDKILKMEGKIHDLTHTVSKMEEDKLRRETEFYESLKQEKDRLAQEKIQWQKTSELNTKTLLANSQENLSKKDKQIDDLNVLCKQLRDTINQLENQLSDRNQRINYIENEVQKTHIEVATLRAKNITFEREINEKDKQINQLQTRCTYLEKVNKDYSDNIKELNDVIVMTKKEKESLEKRLSLSESLANKNNDAAHSTAEQLLKANQIISKQNNELIEIKEKILCRTAIALEQEKVIESYTKEIQELKSEIECTKDGMNALKNELENLKEKCESTAQALKDREETIKNNNMVIQWLHKKMEDQQPNSDRQNFGVQSSSSTPYFVQRHSQGNNTLQESDQTINFYATSRTSSLDDSPRVESPQERSRKPGLDPKYLQPATKDQQIEKSKSTGRSDATSSRSQKGKENKNVELPKVVYKEKSSRATYRATPVSAYFP</sequence>
<feature type="compositionally biased region" description="Basic and acidic residues" evidence="7">
    <location>
        <begin position="517"/>
        <end position="533"/>
    </location>
</feature>
<keyword evidence="4" id="KW-0206">Cytoskeleton</keyword>
<evidence type="ECO:0000256" key="7">
    <source>
        <dbReference type="SAM" id="MobiDB-lite"/>
    </source>
</evidence>
<feature type="compositionally biased region" description="Basic and acidic residues" evidence="7">
    <location>
        <begin position="565"/>
        <end position="584"/>
    </location>
</feature>
<keyword evidence="3 6" id="KW-0175">Coiled coil</keyword>
<name>A0AAJ6Z3X9_PAPXU</name>
<dbReference type="AlphaFoldDB" id="A0AAJ6Z3X9"/>
<proteinExistence type="predicted"/>
<dbReference type="GeneID" id="106115828"/>
<comment type="subcellular location">
    <subcellularLocation>
        <location evidence="1">Cytoplasm</location>
        <location evidence="1">Cytoskeleton</location>
        <location evidence="1">Microtubule organizing center</location>
        <location evidence="1">Centrosome</location>
    </subcellularLocation>
</comment>
<dbReference type="PANTHER" id="PTHR44281:SF2">
    <property type="entry name" value="SPINDLE ASSEMBLY ABNORMAL PROTEIN 6 HOMOLOG"/>
    <property type="match status" value="1"/>
</dbReference>
<dbReference type="GO" id="GO:0005813">
    <property type="term" value="C:centrosome"/>
    <property type="evidence" value="ECO:0007669"/>
    <property type="project" value="UniProtKB-SubCell"/>
</dbReference>
<dbReference type="CTD" id="43555"/>
<organism evidence="9">
    <name type="scientific">Papilio xuthus</name>
    <name type="common">Asian swallowtail butterfly</name>
    <dbReference type="NCBI Taxonomy" id="66420"/>
    <lineage>
        <taxon>Eukaryota</taxon>
        <taxon>Metazoa</taxon>
        <taxon>Ecdysozoa</taxon>
        <taxon>Arthropoda</taxon>
        <taxon>Hexapoda</taxon>
        <taxon>Insecta</taxon>
        <taxon>Pterygota</taxon>
        <taxon>Neoptera</taxon>
        <taxon>Endopterygota</taxon>
        <taxon>Lepidoptera</taxon>
        <taxon>Glossata</taxon>
        <taxon>Ditrysia</taxon>
        <taxon>Papilionoidea</taxon>
        <taxon>Papilionidae</taxon>
        <taxon>Papilioninae</taxon>
        <taxon>Papilio</taxon>
    </lineage>
</organism>
<dbReference type="Pfam" id="PF16531">
    <property type="entry name" value="SAS-6_N"/>
    <property type="match status" value="1"/>
</dbReference>
<evidence type="ECO:0000256" key="4">
    <source>
        <dbReference type="ARBA" id="ARBA00023212"/>
    </source>
</evidence>
<evidence type="ECO:0000256" key="5">
    <source>
        <dbReference type="ARBA" id="ARBA00023306"/>
    </source>
</evidence>
<feature type="coiled-coil region" evidence="6">
    <location>
        <begin position="189"/>
        <end position="452"/>
    </location>
</feature>
<keyword evidence="2" id="KW-0963">Cytoplasm</keyword>
<gene>
    <name evidence="9" type="primary">LOC106115828</name>
</gene>
<reference evidence="9" key="1">
    <citation type="submission" date="2025-08" db="UniProtKB">
        <authorList>
            <consortium name="RefSeq"/>
        </authorList>
    </citation>
    <scope>IDENTIFICATION</scope>
</reference>
<accession>A0AAJ6Z3X9</accession>
<dbReference type="Gene3D" id="2.170.210.20">
    <property type="entry name" value="Spindle assembly abnormal protein 6, N-terminal domain"/>
    <property type="match status" value="1"/>
</dbReference>
<keyword evidence="5" id="KW-0131">Cell cycle</keyword>
<feature type="region of interest" description="Disordered" evidence="7">
    <location>
        <begin position="466"/>
        <end position="488"/>
    </location>
</feature>
<evidence type="ECO:0000256" key="6">
    <source>
        <dbReference type="SAM" id="Coils"/>
    </source>
</evidence>
<evidence type="ECO:0000256" key="2">
    <source>
        <dbReference type="ARBA" id="ARBA00022490"/>
    </source>
</evidence>
<evidence type="ECO:0000256" key="1">
    <source>
        <dbReference type="ARBA" id="ARBA00004300"/>
    </source>
</evidence>
<dbReference type="InterPro" id="IPR032396">
    <property type="entry name" value="SAS-6_N"/>
</dbReference>
<feature type="region of interest" description="Disordered" evidence="7">
    <location>
        <begin position="510"/>
        <end position="598"/>
    </location>
</feature>
<dbReference type="KEGG" id="pxu:106115828"/>